<evidence type="ECO:0000256" key="5">
    <source>
        <dbReference type="PROSITE-ProRule" id="PRU00723"/>
    </source>
</evidence>
<keyword evidence="2" id="KW-0677">Repeat</keyword>
<evidence type="ECO:0000259" key="6">
    <source>
        <dbReference type="PROSITE" id="PS50103"/>
    </source>
</evidence>
<dbReference type="InterPro" id="IPR045124">
    <property type="entry name" value="Su(sable)-like"/>
</dbReference>
<dbReference type="GeneTree" id="ENSGT00940000157396"/>
<dbReference type="AlphaFoldDB" id="A0A4W5P5T2"/>
<reference evidence="7" key="2">
    <citation type="submission" date="2025-08" db="UniProtKB">
        <authorList>
            <consortium name="Ensembl"/>
        </authorList>
    </citation>
    <scope>IDENTIFICATION</scope>
</reference>
<keyword evidence="8" id="KW-1185">Reference proteome</keyword>
<keyword evidence="3 5" id="KW-0863">Zinc-finger</keyword>
<keyword evidence="1 5" id="KW-0479">Metal-binding</keyword>
<evidence type="ECO:0000313" key="8">
    <source>
        <dbReference type="Proteomes" id="UP000314982"/>
    </source>
</evidence>
<sequence length="218" mass="23823">MGKLPGGLGILPENAELETSPSGVEVVPIGGGGGSHRGWRWFPSGVESGAIEAGVVTRGGFLKRGDWSKRGTDRSRRGGRQFPDDGRLTLEALTGKGKKNMTKEFKDQNALEIDGRLICRHFLRGKCIKGDDCQLEHALDVNYSINEVCNFYIQGSCSKGESCVYMHNILFSAYSKCPLCSGCRWVDEGGNDCTLFLVLFPCVSVLLPLVIFCEKLQI</sequence>
<dbReference type="InterPro" id="IPR036855">
    <property type="entry name" value="Znf_CCCH_sf"/>
</dbReference>
<reference evidence="8" key="1">
    <citation type="submission" date="2018-06" db="EMBL/GenBank/DDBJ databases">
        <title>Genome assembly of Danube salmon.</title>
        <authorList>
            <person name="Macqueen D.J."/>
            <person name="Gundappa M.K."/>
        </authorList>
    </citation>
    <scope>NUCLEOTIDE SEQUENCE [LARGE SCALE GENOMIC DNA]</scope>
</reference>
<reference evidence="7" key="3">
    <citation type="submission" date="2025-09" db="UniProtKB">
        <authorList>
            <consortium name="Ensembl"/>
        </authorList>
    </citation>
    <scope>IDENTIFICATION</scope>
</reference>
<evidence type="ECO:0000256" key="1">
    <source>
        <dbReference type="ARBA" id="ARBA00022723"/>
    </source>
</evidence>
<dbReference type="PROSITE" id="PS50103">
    <property type="entry name" value="ZF_C3H1"/>
    <property type="match status" value="2"/>
</dbReference>
<dbReference type="SUPFAM" id="SSF90229">
    <property type="entry name" value="CCCH zinc finger"/>
    <property type="match status" value="2"/>
</dbReference>
<keyword evidence="4 5" id="KW-0862">Zinc</keyword>
<dbReference type="STRING" id="62062.ENSHHUP00000060021"/>
<protein>
    <recommendedName>
        <fullName evidence="6">C3H1-type domain-containing protein</fullName>
    </recommendedName>
</protein>
<dbReference type="GO" id="GO:0005634">
    <property type="term" value="C:nucleus"/>
    <property type="evidence" value="ECO:0007669"/>
    <property type="project" value="TreeGrafter"/>
</dbReference>
<dbReference type="InterPro" id="IPR000571">
    <property type="entry name" value="Znf_CCCH"/>
</dbReference>
<dbReference type="PANTHER" id="PTHR13119:SF23">
    <property type="entry name" value="ZINC FINGER CCCH DOMAIN-CONTAINING PROTEIN 4"/>
    <property type="match status" value="1"/>
</dbReference>
<feature type="domain" description="C3H1-type" evidence="6">
    <location>
        <begin position="118"/>
        <end position="140"/>
    </location>
</feature>
<evidence type="ECO:0000256" key="4">
    <source>
        <dbReference type="ARBA" id="ARBA00022833"/>
    </source>
</evidence>
<dbReference type="GO" id="GO:0008270">
    <property type="term" value="F:zinc ion binding"/>
    <property type="evidence" value="ECO:0007669"/>
    <property type="project" value="UniProtKB-KW"/>
</dbReference>
<dbReference type="Gene3D" id="4.10.1000.10">
    <property type="entry name" value="Zinc finger, CCCH-type"/>
    <property type="match status" value="1"/>
</dbReference>
<feature type="zinc finger region" description="C3H1-type" evidence="5">
    <location>
        <begin position="118"/>
        <end position="140"/>
    </location>
</feature>
<evidence type="ECO:0000313" key="7">
    <source>
        <dbReference type="Ensembl" id="ENSHHUP00000060021.1"/>
    </source>
</evidence>
<dbReference type="Proteomes" id="UP000314982">
    <property type="component" value="Unassembled WGS sequence"/>
</dbReference>
<dbReference type="GO" id="GO:0045892">
    <property type="term" value="P:negative regulation of DNA-templated transcription"/>
    <property type="evidence" value="ECO:0007669"/>
    <property type="project" value="InterPro"/>
</dbReference>
<dbReference type="GO" id="GO:0003723">
    <property type="term" value="F:RNA binding"/>
    <property type="evidence" value="ECO:0007669"/>
    <property type="project" value="InterPro"/>
</dbReference>
<accession>A0A4W5P5T2</accession>
<feature type="zinc finger region" description="C3H1-type" evidence="5">
    <location>
        <begin position="148"/>
        <end position="170"/>
    </location>
</feature>
<dbReference type="SMART" id="SM00356">
    <property type="entry name" value="ZnF_C3H1"/>
    <property type="match status" value="2"/>
</dbReference>
<proteinExistence type="predicted"/>
<evidence type="ECO:0000256" key="3">
    <source>
        <dbReference type="ARBA" id="ARBA00022771"/>
    </source>
</evidence>
<name>A0A4W5P5T2_9TELE</name>
<dbReference type="Ensembl" id="ENSHHUT00000062073.1">
    <property type="protein sequence ID" value="ENSHHUP00000060021.1"/>
    <property type="gene ID" value="ENSHHUG00000035639.1"/>
</dbReference>
<feature type="domain" description="C3H1-type" evidence="6">
    <location>
        <begin position="148"/>
        <end position="170"/>
    </location>
</feature>
<dbReference type="PANTHER" id="PTHR13119">
    <property type="entry name" value="ZINC FINGER CCCH DOMAIN-CONTAINING PROTEI"/>
    <property type="match status" value="1"/>
</dbReference>
<organism evidence="7 8">
    <name type="scientific">Hucho hucho</name>
    <name type="common">huchen</name>
    <dbReference type="NCBI Taxonomy" id="62062"/>
    <lineage>
        <taxon>Eukaryota</taxon>
        <taxon>Metazoa</taxon>
        <taxon>Chordata</taxon>
        <taxon>Craniata</taxon>
        <taxon>Vertebrata</taxon>
        <taxon>Euteleostomi</taxon>
        <taxon>Actinopterygii</taxon>
        <taxon>Neopterygii</taxon>
        <taxon>Teleostei</taxon>
        <taxon>Protacanthopterygii</taxon>
        <taxon>Salmoniformes</taxon>
        <taxon>Salmonidae</taxon>
        <taxon>Salmoninae</taxon>
        <taxon>Hucho</taxon>
    </lineage>
</organism>
<evidence type="ECO:0000256" key="2">
    <source>
        <dbReference type="ARBA" id="ARBA00022737"/>
    </source>
</evidence>